<protein>
    <submittedName>
        <fullName evidence="1">Uncharacterized protein</fullName>
    </submittedName>
</protein>
<dbReference type="Proteomes" id="UP000887013">
    <property type="component" value="Unassembled WGS sequence"/>
</dbReference>
<proteinExistence type="predicted"/>
<organism evidence="1 2">
    <name type="scientific">Nephila pilipes</name>
    <name type="common">Giant wood spider</name>
    <name type="synonym">Nephila maculata</name>
    <dbReference type="NCBI Taxonomy" id="299642"/>
    <lineage>
        <taxon>Eukaryota</taxon>
        <taxon>Metazoa</taxon>
        <taxon>Ecdysozoa</taxon>
        <taxon>Arthropoda</taxon>
        <taxon>Chelicerata</taxon>
        <taxon>Arachnida</taxon>
        <taxon>Araneae</taxon>
        <taxon>Araneomorphae</taxon>
        <taxon>Entelegynae</taxon>
        <taxon>Araneoidea</taxon>
        <taxon>Nephilidae</taxon>
        <taxon>Nephila</taxon>
    </lineage>
</organism>
<evidence type="ECO:0000313" key="1">
    <source>
        <dbReference type="EMBL" id="GFU04042.1"/>
    </source>
</evidence>
<dbReference type="OrthoDB" id="6406565at2759"/>
<keyword evidence="2" id="KW-1185">Reference proteome</keyword>
<sequence>MSSSDLPVDGIPMVPFFPSSLNKSQGQEFGPGVLNGRERLRMESLPSHKREFSSCLKECLIRCPENKKKALLGEKKGADKVRKGGKALSSFPLNRSGKGIAELFLIVLFVGLSASEDAINWNGRRSRVQEKA</sequence>
<accession>A0A8X6Q795</accession>
<dbReference type="EMBL" id="BMAW01027786">
    <property type="protein sequence ID" value="GFU04042.1"/>
    <property type="molecule type" value="Genomic_DNA"/>
</dbReference>
<dbReference type="AlphaFoldDB" id="A0A8X6Q795"/>
<evidence type="ECO:0000313" key="2">
    <source>
        <dbReference type="Proteomes" id="UP000887013"/>
    </source>
</evidence>
<comment type="caution">
    <text evidence="1">The sequence shown here is derived from an EMBL/GenBank/DDBJ whole genome shotgun (WGS) entry which is preliminary data.</text>
</comment>
<name>A0A8X6Q795_NEPPI</name>
<gene>
    <name evidence="1" type="ORF">NPIL_493901</name>
</gene>
<reference evidence="1" key="1">
    <citation type="submission" date="2020-08" db="EMBL/GenBank/DDBJ databases">
        <title>Multicomponent nature underlies the extraordinary mechanical properties of spider dragline silk.</title>
        <authorList>
            <person name="Kono N."/>
            <person name="Nakamura H."/>
            <person name="Mori M."/>
            <person name="Yoshida Y."/>
            <person name="Ohtoshi R."/>
            <person name="Malay A.D."/>
            <person name="Moran D.A.P."/>
            <person name="Tomita M."/>
            <person name="Numata K."/>
            <person name="Arakawa K."/>
        </authorList>
    </citation>
    <scope>NUCLEOTIDE SEQUENCE</scope>
</reference>